<keyword evidence="6" id="KW-0732">Signal</keyword>
<evidence type="ECO:0000256" key="1">
    <source>
        <dbReference type="ARBA" id="ARBA00009431"/>
    </source>
</evidence>
<evidence type="ECO:0000256" key="2">
    <source>
        <dbReference type="ARBA" id="ARBA00022645"/>
    </source>
</evidence>
<name>A0AAW0ATZ4_9AGAR</name>
<dbReference type="InterPro" id="IPR018202">
    <property type="entry name" value="Ser_caboxypep_ser_AS"/>
</dbReference>
<dbReference type="AlphaFoldDB" id="A0AAW0ATZ4"/>
<gene>
    <name evidence="7" type="ORF">R3P38DRAFT_2541753</name>
</gene>
<evidence type="ECO:0000256" key="5">
    <source>
        <dbReference type="ARBA" id="ARBA00023180"/>
    </source>
</evidence>
<proteinExistence type="inferred from homology"/>
<keyword evidence="2 6" id="KW-0121">Carboxypeptidase</keyword>
<dbReference type="EMBL" id="JAWWNJ010000049">
    <property type="protein sequence ID" value="KAK7016910.1"/>
    <property type="molecule type" value="Genomic_DNA"/>
</dbReference>
<dbReference type="Pfam" id="PF00450">
    <property type="entry name" value="Peptidase_S10"/>
    <property type="match status" value="1"/>
</dbReference>
<protein>
    <recommendedName>
        <fullName evidence="6">Carboxypeptidase</fullName>
        <ecNumber evidence="6">3.4.16.-</ecNumber>
    </recommendedName>
</protein>
<evidence type="ECO:0000313" key="7">
    <source>
        <dbReference type="EMBL" id="KAK7016910.1"/>
    </source>
</evidence>
<dbReference type="Gene3D" id="3.40.50.1820">
    <property type="entry name" value="alpha/beta hydrolase"/>
    <property type="match status" value="1"/>
</dbReference>
<dbReference type="InterPro" id="IPR029058">
    <property type="entry name" value="AB_hydrolase_fold"/>
</dbReference>
<feature type="signal peptide" evidence="6">
    <location>
        <begin position="1"/>
        <end position="18"/>
    </location>
</feature>
<dbReference type="EC" id="3.4.16.-" evidence="6"/>
<organism evidence="7 8">
    <name type="scientific">Favolaschia claudopus</name>
    <dbReference type="NCBI Taxonomy" id="2862362"/>
    <lineage>
        <taxon>Eukaryota</taxon>
        <taxon>Fungi</taxon>
        <taxon>Dikarya</taxon>
        <taxon>Basidiomycota</taxon>
        <taxon>Agaricomycotina</taxon>
        <taxon>Agaricomycetes</taxon>
        <taxon>Agaricomycetidae</taxon>
        <taxon>Agaricales</taxon>
        <taxon>Marasmiineae</taxon>
        <taxon>Mycenaceae</taxon>
        <taxon>Favolaschia</taxon>
    </lineage>
</organism>
<dbReference type="PRINTS" id="PR00724">
    <property type="entry name" value="CRBOXYPTASEC"/>
</dbReference>
<feature type="chain" id="PRO_5043108440" description="Carboxypeptidase" evidence="6">
    <location>
        <begin position="19"/>
        <end position="472"/>
    </location>
</feature>
<dbReference type="GO" id="GO:0000324">
    <property type="term" value="C:fungal-type vacuole"/>
    <property type="evidence" value="ECO:0007669"/>
    <property type="project" value="TreeGrafter"/>
</dbReference>
<dbReference type="GO" id="GO:0004185">
    <property type="term" value="F:serine-type carboxypeptidase activity"/>
    <property type="evidence" value="ECO:0007669"/>
    <property type="project" value="UniProtKB-UniRule"/>
</dbReference>
<comment type="similarity">
    <text evidence="1 6">Belongs to the peptidase S10 family.</text>
</comment>
<keyword evidence="4 6" id="KW-0378">Hydrolase</keyword>
<evidence type="ECO:0000256" key="4">
    <source>
        <dbReference type="ARBA" id="ARBA00022801"/>
    </source>
</evidence>
<dbReference type="PANTHER" id="PTHR11802">
    <property type="entry name" value="SERINE PROTEASE FAMILY S10 SERINE CARBOXYPEPTIDASE"/>
    <property type="match status" value="1"/>
</dbReference>
<dbReference type="Gene3D" id="1.10.287.410">
    <property type="match status" value="1"/>
</dbReference>
<dbReference type="GO" id="GO:0006508">
    <property type="term" value="P:proteolysis"/>
    <property type="evidence" value="ECO:0007669"/>
    <property type="project" value="UniProtKB-KW"/>
</dbReference>
<comment type="caution">
    <text evidence="7">The sequence shown here is derived from an EMBL/GenBank/DDBJ whole genome shotgun (WGS) entry which is preliminary data.</text>
</comment>
<keyword evidence="3 6" id="KW-0645">Protease</keyword>
<dbReference type="PANTHER" id="PTHR11802:SF453">
    <property type="entry name" value="S1, PUTATIVE-RELATED"/>
    <property type="match status" value="1"/>
</dbReference>
<reference evidence="7 8" key="1">
    <citation type="journal article" date="2024" name="J Genomics">
        <title>Draft genome sequencing and assembly of Favolaschia claudopus CIRM-BRFM 2984 isolated from oak limbs.</title>
        <authorList>
            <person name="Navarro D."/>
            <person name="Drula E."/>
            <person name="Chaduli D."/>
            <person name="Cazenave R."/>
            <person name="Ahrendt S."/>
            <person name="Wang J."/>
            <person name="Lipzen A."/>
            <person name="Daum C."/>
            <person name="Barry K."/>
            <person name="Grigoriev I.V."/>
            <person name="Favel A."/>
            <person name="Rosso M.N."/>
            <person name="Martin F."/>
        </authorList>
    </citation>
    <scope>NUCLEOTIDE SEQUENCE [LARGE SCALE GENOMIC DNA]</scope>
    <source>
        <strain evidence="7 8">CIRM-BRFM 2984</strain>
    </source>
</reference>
<dbReference type="Proteomes" id="UP001362999">
    <property type="component" value="Unassembled WGS sequence"/>
</dbReference>
<evidence type="ECO:0000256" key="3">
    <source>
        <dbReference type="ARBA" id="ARBA00022670"/>
    </source>
</evidence>
<evidence type="ECO:0000256" key="6">
    <source>
        <dbReference type="RuleBase" id="RU361156"/>
    </source>
</evidence>
<keyword evidence="8" id="KW-1185">Reference proteome</keyword>
<evidence type="ECO:0000313" key="8">
    <source>
        <dbReference type="Proteomes" id="UP001362999"/>
    </source>
</evidence>
<dbReference type="PROSITE" id="PS00131">
    <property type="entry name" value="CARBOXYPEPT_SER_SER"/>
    <property type="match status" value="1"/>
</dbReference>
<sequence>MHFFASLLAGAVLARATAVPSSESNGPTIHKFASAITDGALRYVNNSGICETTPGVHTMSGYVDTSSTVHTWFWFFAARNAPETAPFTLWLNGGPGCSSMIGLFQENGPCTVNSDQRTTTLNPNSWNTVSNMLYIDQPTGTGFSYGTDTIDSTYAAAPAIWQVLQTLLSSPEFSAYQSREFILATESYGGHYGPEFAEYFEIQNHLITAGKLKGVQINLGALMINNGWIDPLIQNKAYITFAQNAPGYGPLVSASTVQRMNNTYFESNGCLAQQQACYNAGNSSSSSSVCSKADNFCGSLFSAAVGNRDPYDLRQDSSEAFPPEYYVNYLGLSSVTTAIGATSSKYSECPDAPYELFARTGDDARTLLPQLGDVVDSGIRVLVWAGDTDIICNWVGNQAAVLAMQWSGKAELNATPLTNITLSGKTIAAVQNVNNFSFARVYAAGHEVPAFQPEAALAIFKQIIAGQPLHSV</sequence>
<dbReference type="InterPro" id="IPR001563">
    <property type="entry name" value="Peptidase_S10"/>
</dbReference>
<keyword evidence="5" id="KW-0325">Glycoprotein</keyword>
<accession>A0AAW0ATZ4</accession>
<dbReference type="SUPFAM" id="SSF53474">
    <property type="entry name" value="alpha/beta-Hydrolases"/>
    <property type="match status" value="1"/>
</dbReference>